<dbReference type="GO" id="GO:0055085">
    <property type="term" value="P:transmembrane transport"/>
    <property type="evidence" value="ECO:0007669"/>
    <property type="project" value="InterPro"/>
</dbReference>
<keyword evidence="2" id="KW-0547">Nucleotide-binding</keyword>
<evidence type="ECO:0000256" key="2">
    <source>
        <dbReference type="ARBA" id="ARBA00022741"/>
    </source>
</evidence>
<dbReference type="PANTHER" id="PTHR45772:SF10">
    <property type="entry name" value="LIPOPOLYSACCHARIDE EXPORT SYSTEM ATP-BINDING PROTEIN LPTB"/>
    <property type="match status" value="1"/>
</dbReference>
<keyword evidence="1" id="KW-0813">Transport</keyword>
<dbReference type="GO" id="GO:0043190">
    <property type="term" value="C:ATP-binding cassette (ABC) transporter complex"/>
    <property type="evidence" value="ECO:0007669"/>
    <property type="project" value="InterPro"/>
</dbReference>
<dbReference type="GO" id="GO:0016887">
    <property type="term" value="F:ATP hydrolysis activity"/>
    <property type="evidence" value="ECO:0007669"/>
    <property type="project" value="InterPro"/>
</dbReference>
<dbReference type="PANTHER" id="PTHR45772">
    <property type="entry name" value="CONSERVED COMPONENT OF ABC TRANSPORTER FOR NATURAL AMINO ACIDS-RELATED"/>
    <property type="match status" value="1"/>
</dbReference>
<dbReference type="SUPFAM" id="SSF52540">
    <property type="entry name" value="P-loop containing nucleoside triphosphate hydrolases"/>
    <property type="match status" value="1"/>
</dbReference>
<reference evidence="5 6" key="1">
    <citation type="submission" date="2014-06" db="EMBL/GenBank/DDBJ databases">
        <title>Genome sequence of the intracellular symbiont Blattabacterium cuenoti, strain CPU2 from the wood feeding cockroach Cryptocercus punctulatus.</title>
        <authorList>
            <person name="Kinjo Y."/>
            <person name="Ohkuma M."/>
            <person name="Tokuda G."/>
        </authorList>
    </citation>
    <scope>NUCLEOTIDE SEQUENCE [LARGE SCALE GENOMIC DNA]</scope>
    <source>
        <strain evidence="5 6">CPU2</strain>
    </source>
</reference>
<dbReference type="FunFam" id="3.40.50.300:FF:000151">
    <property type="entry name" value="Lipopolysaccharide ABC transporter ATP-binding protein"/>
    <property type="match status" value="1"/>
</dbReference>
<proteinExistence type="predicted"/>
<dbReference type="InterPro" id="IPR051120">
    <property type="entry name" value="ABC_AA/LPS_Transport"/>
</dbReference>
<dbReference type="Pfam" id="PF00005">
    <property type="entry name" value="ABC_tran"/>
    <property type="match status" value="1"/>
</dbReference>
<dbReference type="SMART" id="SM00382">
    <property type="entry name" value="AAA"/>
    <property type="match status" value="1"/>
</dbReference>
<dbReference type="CDD" id="cd03218">
    <property type="entry name" value="ABC_YhbG"/>
    <property type="match status" value="1"/>
</dbReference>
<dbReference type="InterPro" id="IPR003593">
    <property type="entry name" value="AAA+_ATPase"/>
</dbReference>
<sequence length="263" mass="30367">MQFNNQIDLLKIKIVIIMVLIAKNIYKKYKKKNVVTNVSFWLNQGEIVGLIGPNGAGKTTSFYIIVGLIRPDQGQVLINEEDITNDPIYKRSRKGIGYLAQEPSIFRKLSVEDNILCILEMKKHSYKERKKKTEQLLEEFGLQYIRKNRGDLLSGGERRRTEIARCLASNPKFILLDEPFSGIDPIAIEELQKIIISLKNKKIGILITDHNVQETFIITDRLYLMFEGKILKHGPSKELIEDTMVKKVYLGNHFIKKNHQIIK</sequence>
<organism evidence="5 6">
    <name type="scientific">Blattabacterium punctulatus CPU2</name>
    <dbReference type="NCBI Taxonomy" id="1457032"/>
    <lineage>
        <taxon>Bacteria</taxon>
        <taxon>Pseudomonadati</taxon>
        <taxon>Bacteroidota</taxon>
        <taxon>Flavobacteriia</taxon>
        <taxon>Flavobacteriales</taxon>
        <taxon>Blattabacteriaceae</taxon>
        <taxon>Blattabacterium</taxon>
    </lineage>
</organism>
<evidence type="ECO:0000256" key="1">
    <source>
        <dbReference type="ARBA" id="ARBA00022448"/>
    </source>
</evidence>
<accession>A0AAD1FQT2</accession>
<dbReference type="InterPro" id="IPR027417">
    <property type="entry name" value="P-loop_NTPase"/>
</dbReference>
<dbReference type="Proteomes" id="UP000262607">
    <property type="component" value="Chromosome"/>
</dbReference>
<dbReference type="AlphaFoldDB" id="A0AAD1FQT2"/>
<evidence type="ECO:0000256" key="3">
    <source>
        <dbReference type="ARBA" id="ARBA00022840"/>
    </source>
</evidence>
<dbReference type="EMBL" id="AP014610">
    <property type="protein sequence ID" value="BBA17544.1"/>
    <property type="molecule type" value="Genomic_DNA"/>
</dbReference>
<dbReference type="GO" id="GO:0005524">
    <property type="term" value="F:ATP binding"/>
    <property type="evidence" value="ECO:0007669"/>
    <property type="project" value="UniProtKB-KW"/>
</dbReference>
<gene>
    <name evidence="5" type="primary">lptB</name>
    <name evidence="5" type="ORF">CPU2_022</name>
</gene>
<evidence type="ECO:0000259" key="4">
    <source>
        <dbReference type="PROSITE" id="PS50893"/>
    </source>
</evidence>
<dbReference type="PROSITE" id="PS50893">
    <property type="entry name" value="ABC_TRANSPORTER_2"/>
    <property type="match status" value="1"/>
</dbReference>
<feature type="domain" description="ABC transporter" evidence="4">
    <location>
        <begin position="20"/>
        <end position="252"/>
    </location>
</feature>
<dbReference type="InterPro" id="IPR030921">
    <property type="entry name" value="LPS_export_LptB"/>
</dbReference>
<evidence type="ECO:0000313" key="5">
    <source>
        <dbReference type="EMBL" id="BBA17544.1"/>
    </source>
</evidence>
<dbReference type="InterPro" id="IPR003439">
    <property type="entry name" value="ABC_transporter-like_ATP-bd"/>
</dbReference>
<name>A0AAD1FQT2_9FLAO</name>
<keyword evidence="3 5" id="KW-0067">ATP-binding</keyword>
<dbReference type="Gene3D" id="3.40.50.300">
    <property type="entry name" value="P-loop containing nucleotide triphosphate hydrolases"/>
    <property type="match status" value="1"/>
</dbReference>
<evidence type="ECO:0000313" key="6">
    <source>
        <dbReference type="Proteomes" id="UP000262607"/>
    </source>
</evidence>
<protein>
    <submittedName>
        <fullName evidence="5">ABC transporter ATP-binding protein</fullName>
    </submittedName>
</protein>
<dbReference type="NCBIfam" id="TIGR04406">
    <property type="entry name" value="LPS_export_lptB"/>
    <property type="match status" value="1"/>
</dbReference>